<protein>
    <recommendedName>
        <fullName evidence="1">G-protein coupled receptors family 2 profile 1 domain-containing protein</fullName>
    </recommendedName>
</protein>
<dbReference type="Gene3D" id="4.10.1240.10">
    <property type="entry name" value="GPCR, family 2, extracellular hormone receptor domain"/>
    <property type="match status" value="1"/>
</dbReference>
<dbReference type="Proteomes" id="UP000663879">
    <property type="component" value="Unassembled WGS sequence"/>
</dbReference>
<reference evidence="2" key="1">
    <citation type="submission" date="2021-02" db="EMBL/GenBank/DDBJ databases">
        <authorList>
            <person name="Nowell W R."/>
        </authorList>
    </citation>
    <scope>NUCLEOTIDE SEQUENCE</scope>
    <source>
        <strain evidence="2">Ploen Becks lab</strain>
    </source>
</reference>
<dbReference type="InterPro" id="IPR036445">
    <property type="entry name" value="GPCR_2_extracell_dom_sf"/>
</dbReference>
<dbReference type="Pfam" id="PF02793">
    <property type="entry name" value="HRM"/>
    <property type="match status" value="1"/>
</dbReference>
<name>A0A814K6R2_9BILA</name>
<evidence type="ECO:0000313" key="2">
    <source>
        <dbReference type="EMBL" id="CAF1047003.1"/>
    </source>
</evidence>
<dbReference type="EMBL" id="CAJNOC010005252">
    <property type="protein sequence ID" value="CAF1047003.1"/>
    <property type="molecule type" value="Genomic_DNA"/>
</dbReference>
<proteinExistence type="predicted"/>
<keyword evidence="3" id="KW-1185">Reference proteome</keyword>
<comment type="caution">
    <text evidence="2">The sequence shown here is derived from an EMBL/GenBank/DDBJ whole genome shotgun (WGS) entry which is preliminary data.</text>
</comment>
<dbReference type="GO" id="GO:0004930">
    <property type="term" value="F:G protein-coupled receptor activity"/>
    <property type="evidence" value="ECO:0007669"/>
    <property type="project" value="InterPro"/>
</dbReference>
<accession>A0A814K6R2</accession>
<dbReference type="InterPro" id="IPR001879">
    <property type="entry name" value="GPCR_2_extracellular_dom"/>
</dbReference>
<organism evidence="2 3">
    <name type="scientific">Brachionus calyciflorus</name>
    <dbReference type="NCBI Taxonomy" id="104777"/>
    <lineage>
        <taxon>Eukaryota</taxon>
        <taxon>Metazoa</taxon>
        <taxon>Spiralia</taxon>
        <taxon>Gnathifera</taxon>
        <taxon>Rotifera</taxon>
        <taxon>Eurotatoria</taxon>
        <taxon>Monogononta</taxon>
        <taxon>Pseudotrocha</taxon>
        <taxon>Ploima</taxon>
        <taxon>Brachionidae</taxon>
        <taxon>Brachionus</taxon>
    </lineage>
</organism>
<dbReference type="SUPFAM" id="SSF111418">
    <property type="entry name" value="Hormone receptor domain"/>
    <property type="match status" value="1"/>
</dbReference>
<evidence type="ECO:0000313" key="3">
    <source>
        <dbReference type="Proteomes" id="UP000663879"/>
    </source>
</evidence>
<dbReference type="AlphaFoldDB" id="A0A814K6R2"/>
<sequence length="108" mass="12504">MNVQRAFAFNIRWPRTNFNQVANSSCPKGSTGVSYRLCKINGWASNLVLSECKSTKIDSHLNKYSQDLNPKINSYQAFNIIEDLSRITLDAKLDYDEDNFRRESNSRY</sequence>
<evidence type="ECO:0000259" key="1">
    <source>
        <dbReference type="Pfam" id="PF02793"/>
    </source>
</evidence>
<feature type="domain" description="G-protein coupled receptors family 2 profile 1" evidence="1">
    <location>
        <begin position="11"/>
        <end position="54"/>
    </location>
</feature>
<gene>
    <name evidence="2" type="ORF">OXX778_LOCUS18635</name>
</gene>
<dbReference type="GO" id="GO:0016020">
    <property type="term" value="C:membrane"/>
    <property type="evidence" value="ECO:0007669"/>
    <property type="project" value="InterPro"/>
</dbReference>